<feature type="transmembrane region" description="Helical" evidence="6">
    <location>
        <begin position="132"/>
        <end position="151"/>
    </location>
</feature>
<feature type="transmembrane region" description="Helical" evidence="6">
    <location>
        <begin position="216"/>
        <end position="237"/>
    </location>
</feature>
<sequence>MLNLFNQATLFGLIGGLGLFLFGMKIMSEGLQKVAGNRMRKILAALTTNRFIGMFVGLAVTAIIQSSSATTVMVIGFVNAGLMTLMQAIGVVLGANIGTTITAQLLALKITQFALPAIGVGTGLKLFSRNKTWIYCGEILLGFGILFYGLATMKGAFDPLKGSDVFREFFLMVGDNYLLAVLSGALLTILVQSSSATIGITMALASSGLLNFDVSVALILGENIGTTVTANLAAIGTNLAARRTALAHLLFNVLGVIFIVLCFPVFLQAVDSLTPGDPSFIVRTTAESAEIGAAIGDQPNISWHIANAHSLFNVINTLIFLPLIGLLAKLACMILPGKDELMEFHLKYIDNRVLNTPPIALGQARSETRRMAHLTLEMLDESMAFFRDGNLKRLTALEKKEEVVDLLQKEITDFLVNLSQKSITQDMSRDVASMMHMVNDLERVGDHCEMLWRLIGRLRELKLPFSSVAWQEVEELAGKTRDFLAFVVDALDRNDASIKPIAVTMVTAIDELEDTLRNNHIARLNTGECSVQQGLIFIDMLQGFSKVGSHAFNVGRAVVGER</sequence>
<evidence type="ECO:0000256" key="5">
    <source>
        <dbReference type="ARBA" id="ARBA00023136"/>
    </source>
</evidence>
<name>A0A1L3GIY1_SYNAC</name>
<dbReference type="NCBIfam" id="NF037997">
    <property type="entry name" value="Na_Pi_symport"/>
    <property type="match status" value="1"/>
</dbReference>
<reference evidence="8 9" key="1">
    <citation type="journal article" date="2017" name="Genome Announc.">
        <title>Complete Genome Sequences of Two Acetylene-Fermenting Pelobacter acetylenicus Strains.</title>
        <authorList>
            <person name="Sutton J.M."/>
            <person name="Baesman S.M."/>
            <person name="Fierst J.L."/>
            <person name="Poret-Peterson A.T."/>
            <person name="Oremland R.S."/>
            <person name="Dunlap D.S."/>
            <person name="Akob D.M."/>
        </authorList>
    </citation>
    <scope>NUCLEOTIDE SEQUENCE [LARGE SCALE GENOMIC DNA]</scope>
    <source>
        <strain evidence="8 9">DSM 3247</strain>
    </source>
</reference>
<evidence type="ECO:0000313" key="8">
    <source>
        <dbReference type="EMBL" id="APG25881.1"/>
    </source>
</evidence>
<accession>A0A1L3GIY1</accession>
<dbReference type="InterPro" id="IPR003841">
    <property type="entry name" value="Na/Pi_transpt"/>
</dbReference>
<dbReference type="InterPro" id="IPR004633">
    <property type="entry name" value="NaPi_cotrn-rel/YqeW-like"/>
</dbReference>
<dbReference type="PANTHER" id="PTHR10010">
    <property type="entry name" value="SOLUTE CARRIER FAMILY 34 SODIUM PHOSPHATE , MEMBER 2-RELATED"/>
    <property type="match status" value="1"/>
</dbReference>
<feature type="transmembrane region" description="Helical" evidence="6">
    <location>
        <begin position="249"/>
        <end position="270"/>
    </location>
</feature>
<feature type="transmembrane region" description="Helical" evidence="6">
    <location>
        <begin position="314"/>
        <end position="335"/>
    </location>
</feature>
<protein>
    <submittedName>
        <fullName evidence="8">Na/Pi cotransporter</fullName>
    </submittedName>
</protein>
<dbReference type="EMBL" id="CP015518">
    <property type="protein sequence ID" value="APG25881.1"/>
    <property type="molecule type" value="Genomic_DNA"/>
</dbReference>
<dbReference type="Pfam" id="PF01895">
    <property type="entry name" value="PhoU"/>
    <property type="match status" value="1"/>
</dbReference>
<keyword evidence="2" id="KW-1003">Cell membrane</keyword>
<feature type="transmembrane region" description="Helical" evidence="6">
    <location>
        <begin position="6"/>
        <end position="22"/>
    </location>
</feature>
<evidence type="ECO:0000256" key="4">
    <source>
        <dbReference type="ARBA" id="ARBA00022989"/>
    </source>
</evidence>
<proteinExistence type="predicted"/>
<feature type="transmembrane region" description="Helical" evidence="6">
    <location>
        <begin position="42"/>
        <end position="64"/>
    </location>
</feature>
<dbReference type="GO" id="GO:0044341">
    <property type="term" value="P:sodium-dependent phosphate transport"/>
    <property type="evidence" value="ECO:0007669"/>
    <property type="project" value="InterPro"/>
</dbReference>
<dbReference type="RefSeq" id="WP_072287726.1">
    <property type="nucleotide sequence ID" value="NZ_CP015518.1"/>
</dbReference>
<evidence type="ECO:0000259" key="7">
    <source>
        <dbReference type="Pfam" id="PF01895"/>
    </source>
</evidence>
<evidence type="ECO:0000256" key="3">
    <source>
        <dbReference type="ARBA" id="ARBA00022692"/>
    </source>
</evidence>
<dbReference type="GO" id="GO:0005886">
    <property type="term" value="C:plasma membrane"/>
    <property type="evidence" value="ECO:0007669"/>
    <property type="project" value="UniProtKB-SubCell"/>
</dbReference>
<keyword evidence="9" id="KW-1185">Reference proteome</keyword>
<dbReference type="AlphaFoldDB" id="A0A1L3GIY1"/>
<dbReference type="Proteomes" id="UP000182264">
    <property type="component" value="Chromosome"/>
</dbReference>
<feature type="transmembrane region" description="Helical" evidence="6">
    <location>
        <begin position="177"/>
        <end position="204"/>
    </location>
</feature>
<dbReference type="Pfam" id="PF02690">
    <property type="entry name" value="Na_Pi_cotrans"/>
    <property type="match status" value="2"/>
</dbReference>
<dbReference type="SUPFAM" id="SSF109755">
    <property type="entry name" value="PhoU-like"/>
    <property type="match status" value="1"/>
</dbReference>
<evidence type="ECO:0000256" key="6">
    <source>
        <dbReference type="SAM" id="Phobius"/>
    </source>
</evidence>
<evidence type="ECO:0000256" key="2">
    <source>
        <dbReference type="ARBA" id="ARBA00022475"/>
    </source>
</evidence>
<dbReference type="PANTHER" id="PTHR10010:SF46">
    <property type="entry name" value="SODIUM-DEPENDENT PHOSPHATE TRANSPORT PROTEIN 2B"/>
    <property type="match status" value="1"/>
</dbReference>
<comment type="subcellular location">
    <subcellularLocation>
        <location evidence="1">Cell membrane</location>
        <topology evidence="1">Multi-pass membrane protein</topology>
    </subcellularLocation>
</comment>
<dbReference type="GO" id="GO:0005436">
    <property type="term" value="F:sodium:phosphate symporter activity"/>
    <property type="evidence" value="ECO:0007669"/>
    <property type="project" value="InterPro"/>
</dbReference>
<keyword evidence="3 6" id="KW-0812">Transmembrane</keyword>
<keyword evidence="5 6" id="KW-0472">Membrane</keyword>
<evidence type="ECO:0000313" key="9">
    <source>
        <dbReference type="Proteomes" id="UP000182264"/>
    </source>
</evidence>
<keyword evidence="4 6" id="KW-1133">Transmembrane helix</keyword>
<gene>
    <name evidence="8" type="ORF">A7E75_13315</name>
</gene>
<evidence type="ECO:0000256" key="1">
    <source>
        <dbReference type="ARBA" id="ARBA00004651"/>
    </source>
</evidence>
<organism evidence="8 9">
    <name type="scientific">Syntrophotalea acetylenica</name>
    <name type="common">Pelobacter acetylenicus</name>
    <dbReference type="NCBI Taxonomy" id="29542"/>
    <lineage>
        <taxon>Bacteria</taxon>
        <taxon>Pseudomonadati</taxon>
        <taxon>Thermodesulfobacteriota</taxon>
        <taxon>Desulfuromonadia</taxon>
        <taxon>Desulfuromonadales</taxon>
        <taxon>Syntrophotaleaceae</taxon>
        <taxon>Syntrophotalea</taxon>
    </lineage>
</organism>
<dbReference type="NCBIfam" id="TIGR00704">
    <property type="entry name" value="NaPi_cotrn_rel"/>
    <property type="match status" value="1"/>
</dbReference>
<dbReference type="InterPro" id="IPR026022">
    <property type="entry name" value="PhoU_dom"/>
</dbReference>
<dbReference type="InterPro" id="IPR038078">
    <property type="entry name" value="PhoU-like_sf"/>
</dbReference>
<dbReference type="Gene3D" id="1.20.58.220">
    <property type="entry name" value="Phosphate transport system protein phou homolog 2, domain 2"/>
    <property type="match status" value="1"/>
</dbReference>
<feature type="domain" description="PhoU" evidence="7">
    <location>
        <begin position="369"/>
        <end position="449"/>
    </location>
</feature>
<feature type="transmembrane region" description="Helical" evidence="6">
    <location>
        <begin position="70"/>
        <end position="93"/>
    </location>
</feature>